<gene>
    <name evidence="4" type="ORF">MSL71_39320</name>
</gene>
<sequence>MKTLRYGLLVLLALTGLVGCDEIPVADTGEDRIVATGAEVTLDGSGSTGLGPLAYRWELTPPEYSTATLSCDDSITPVFTPDVPGRYTVRLVVSNLFMESVPDEQVVVAAPAGQCLYRPLPRKNPRLRVFCFPYAGQGAQIYDPWLSHLGEDVELVSVMFPGRFYRDGEAAFTLLDDIVDEVCRDITPLTDVPFVFFGHCMGALIGFEVADRLEEQGLPRPFHLVMSGTPAPQLPVYGQRPPLHNLPEEPFIAFLLQIGLIDQEMADHKEDHAELFSWIRSDFEMVDTWAYTPGMIVQSPITALGGEEDMAATHDQILAWQEVTEGGFACRMFPGEHFFIDSSREDVLAILNAILDDRRE</sequence>
<proteinExistence type="inferred from homology"/>
<dbReference type="CDD" id="cd00146">
    <property type="entry name" value="PKD"/>
    <property type="match status" value="1"/>
</dbReference>
<reference evidence="4 5" key="1">
    <citation type="submission" date="2019-03" db="EMBL/GenBank/DDBJ databases">
        <authorList>
            <person name="Nijsse B."/>
        </authorList>
    </citation>
    <scope>NUCLEOTIDE SEQUENCE [LARGE SCALE GENOMIC DNA]</scope>
    <source>
        <strain evidence="4">Desulfoluna butyratoxydans MSL71</strain>
    </source>
</reference>
<dbReference type="PANTHER" id="PTHR11487:SF0">
    <property type="entry name" value="S-ACYL FATTY ACID SYNTHASE THIOESTERASE, MEDIUM CHAIN"/>
    <property type="match status" value="1"/>
</dbReference>
<dbReference type="Gene3D" id="2.60.40.10">
    <property type="entry name" value="Immunoglobulins"/>
    <property type="match status" value="1"/>
</dbReference>
<evidence type="ECO:0000313" key="4">
    <source>
        <dbReference type="EMBL" id="VFQ46269.1"/>
    </source>
</evidence>
<dbReference type="InterPro" id="IPR001031">
    <property type="entry name" value="Thioesterase"/>
</dbReference>
<evidence type="ECO:0000313" key="5">
    <source>
        <dbReference type="Proteomes" id="UP000507962"/>
    </source>
</evidence>
<evidence type="ECO:0000256" key="1">
    <source>
        <dbReference type="ARBA" id="ARBA00007169"/>
    </source>
</evidence>
<dbReference type="Pfam" id="PF00975">
    <property type="entry name" value="Thioesterase"/>
    <property type="match status" value="1"/>
</dbReference>
<dbReference type="RefSeq" id="WP_180143765.1">
    <property type="nucleotide sequence ID" value="NZ_CAADHO010000008.1"/>
</dbReference>
<evidence type="ECO:0000259" key="3">
    <source>
        <dbReference type="Pfam" id="PF00975"/>
    </source>
</evidence>
<keyword evidence="5" id="KW-1185">Reference proteome</keyword>
<dbReference type="AlphaFoldDB" id="A0A4U8YSF4"/>
<dbReference type="SUPFAM" id="SSF49299">
    <property type="entry name" value="PKD domain"/>
    <property type="match status" value="1"/>
</dbReference>
<evidence type="ECO:0000256" key="2">
    <source>
        <dbReference type="SAM" id="SignalP"/>
    </source>
</evidence>
<dbReference type="InterPro" id="IPR013783">
    <property type="entry name" value="Ig-like_fold"/>
</dbReference>
<dbReference type="GO" id="GO:0016787">
    <property type="term" value="F:hydrolase activity"/>
    <property type="evidence" value="ECO:0007669"/>
    <property type="project" value="UniProtKB-KW"/>
</dbReference>
<dbReference type="InterPro" id="IPR035986">
    <property type="entry name" value="PKD_dom_sf"/>
</dbReference>
<dbReference type="Proteomes" id="UP000507962">
    <property type="component" value="Unassembled WGS sequence"/>
</dbReference>
<feature type="chain" id="PRO_5020222227" evidence="2">
    <location>
        <begin position="21"/>
        <end position="360"/>
    </location>
</feature>
<dbReference type="EMBL" id="CAADHO010000008">
    <property type="protein sequence ID" value="VFQ46269.1"/>
    <property type="molecule type" value="Genomic_DNA"/>
</dbReference>
<accession>A0A4U8YSF4</accession>
<dbReference type="InterPro" id="IPR029058">
    <property type="entry name" value="AB_hydrolase_fold"/>
</dbReference>
<feature type="domain" description="Thioesterase" evidence="3">
    <location>
        <begin position="128"/>
        <end position="354"/>
    </location>
</feature>
<dbReference type="GO" id="GO:0008610">
    <property type="term" value="P:lipid biosynthetic process"/>
    <property type="evidence" value="ECO:0007669"/>
    <property type="project" value="TreeGrafter"/>
</dbReference>
<organism evidence="4 5">
    <name type="scientific">Desulfoluna butyratoxydans</name>
    <dbReference type="NCBI Taxonomy" id="231438"/>
    <lineage>
        <taxon>Bacteria</taxon>
        <taxon>Pseudomonadati</taxon>
        <taxon>Thermodesulfobacteriota</taxon>
        <taxon>Desulfobacteria</taxon>
        <taxon>Desulfobacterales</taxon>
        <taxon>Desulfolunaceae</taxon>
        <taxon>Desulfoluna</taxon>
    </lineage>
</organism>
<keyword evidence="2" id="KW-0732">Signal</keyword>
<dbReference type="PANTHER" id="PTHR11487">
    <property type="entry name" value="THIOESTERASE"/>
    <property type="match status" value="1"/>
</dbReference>
<dbReference type="Gene3D" id="3.40.50.1820">
    <property type="entry name" value="alpha/beta hydrolase"/>
    <property type="match status" value="1"/>
</dbReference>
<protein>
    <submittedName>
        <fullName evidence="4">Alpha/beta hydrolase fold</fullName>
    </submittedName>
</protein>
<keyword evidence="4" id="KW-0378">Hydrolase</keyword>
<comment type="similarity">
    <text evidence="1">Belongs to the thioesterase family.</text>
</comment>
<name>A0A4U8YSF4_9BACT</name>
<dbReference type="InterPro" id="IPR012223">
    <property type="entry name" value="TEII"/>
</dbReference>
<dbReference type="SUPFAM" id="SSF53474">
    <property type="entry name" value="alpha/beta-Hydrolases"/>
    <property type="match status" value="1"/>
</dbReference>
<feature type="signal peptide" evidence="2">
    <location>
        <begin position="1"/>
        <end position="20"/>
    </location>
</feature>
<dbReference type="PROSITE" id="PS51257">
    <property type="entry name" value="PROKAR_LIPOPROTEIN"/>
    <property type="match status" value="1"/>
</dbReference>